<comment type="caution">
    <text evidence="2">The sequence shown here is derived from an EMBL/GenBank/DDBJ whole genome shotgun (WGS) entry which is preliminary data.</text>
</comment>
<feature type="non-terminal residue" evidence="2">
    <location>
        <position position="1"/>
    </location>
</feature>
<dbReference type="InterPro" id="IPR036051">
    <property type="entry name" value="KRAB_dom_sf"/>
</dbReference>
<dbReference type="InterPro" id="IPR001909">
    <property type="entry name" value="KRAB"/>
</dbReference>
<dbReference type="PROSITE" id="PS50805">
    <property type="entry name" value="KRAB"/>
    <property type="match status" value="1"/>
</dbReference>
<gene>
    <name evidence="2" type="ORF">Celaphus_00010278</name>
</gene>
<accession>A0A212C8Y1</accession>
<organism evidence="2 3">
    <name type="scientific">Cervus elaphus hippelaphus</name>
    <name type="common">European red deer</name>
    <dbReference type="NCBI Taxonomy" id="46360"/>
    <lineage>
        <taxon>Eukaryota</taxon>
        <taxon>Metazoa</taxon>
        <taxon>Chordata</taxon>
        <taxon>Craniata</taxon>
        <taxon>Vertebrata</taxon>
        <taxon>Euteleostomi</taxon>
        <taxon>Mammalia</taxon>
        <taxon>Eutheria</taxon>
        <taxon>Laurasiatheria</taxon>
        <taxon>Artiodactyla</taxon>
        <taxon>Ruminantia</taxon>
        <taxon>Pecora</taxon>
        <taxon>Cervidae</taxon>
        <taxon>Cervinae</taxon>
        <taxon>Cervus</taxon>
    </lineage>
</organism>
<keyword evidence="3" id="KW-1185">Reference proteome</keyword>
<dbReference type="InterPro" id="IPR050169">
    <property type="entry name" value="Krueppel_C2H2_ZnF"/>
</dbReference>
<dbReference type="Proteomes" id="UP000242450">
    <property type="component" value="Chromosome 24"/>
</dbReference>
<proteinExistence type="predicted"/>
<evidence type="ECO:0000259" key="1">
    <source>
        <dbReference type="PROSITE" id="PS50805"/>
    </source>
</evidence>
<evidence type="ECO:0000313" key="2">
    <source>
        <dbReference type="EMBL" id="OWK02457.1"/>
    </source>
</evidence>
<dbReference type="CDD" id="cd07765">
    <property type="entry name" value="KRAB_A-box"/>
    <property type="match status" value="1"/>
</dbReference>
<dbReference type="GO" id="GO:0006355">
    <property type="term" value="P:regulation of DNA-templated transcription"/>
    <property type="evidence" value="ECO:0007669"/>
    <property type="project" value="InterPro"/>
</dbReference>
<protein>
    <recommendedName>
        <fullName evidence="1">KRAB domain-containing protein</fullName>
    </recommendedName>
</protein>
<dbReference type="OrthoDB" id="9585558at2759"/>
<name>A0A212C8Y1_CEREH</name>
<dbReference type="SUPFAM" id="SSF109640">
    <property type="entry name" value="KRAB domain (Kruppel-associated box)"/>
    <property type="match status" value="1"/>
</dbReference>
<dbReference type="PANTHER" id="PTHR23232:SF162">
    <property type="entry name" value="ZINC FINGER PROTEIN 662"/>
    <property type="match status" value="1"/>
</dbReference>
<sequence>HALPEVQAPPFASVQGLRRSLLFQEPVTFEDVAVYFTQNQWASLDSAQRALYREVMLENYVNITSLAAFPLPKPDLIFWLERGEEPGRLDPWTLVGEEDLRGICRATAGAPLSCSRALLLPPAVPPFLLFPSSETAKSSPVQVVHFFQNHASPWKSSTHSLNPLPHS</sequence>
<dbReference type="PANTHER" id="PTHR23232">
    <property type="entry name" value="KRAB DOMAIN C2H2 ZINC FINGER"/>
    <property type="match status" value="1"/>
</dbReference>
<dbReference type="Pfam" id="PF01352">
    <property type="entry name" value="KRAB"/>
    <property type="match status" value="1"/>
</dbReference>
<dbReference type="AlphaFoldDB" id="A0A212C8Y1"/>
<evidence type="ECO:0000313" key="3">
    <source>
        <dbReference type="Proteomes" id="UP000242450"/>
    </source>
</evidence>
<dbReference type="EMBL" id="MKHE01000024">
    <property type="protein sequence ID" value="OWK02457.1"/>
    <property type="molecule type" value="Genomic_DNA"/>
</dbReference>
<feature type="non-terminal residue" evidence="2">
    <location>
        <position position="167"/>
    </location>
</feature>
<dbReference type="SMART" id="SM00349">
    <property type="entry name" value="KRAB"/>
    <property type="match status" value="1"/>
</dbReference>
<feature type="domain" description="KRAB" evidence="1">
    <location>
        <begin position="27"/>
        <end position="99"/>
    </location>
</feature>
<dbReference type="Gene3D" id="6.10.140.140">
    <property type="match status" value="1"/>
</dbReference>
<reference evidence="2 3" key="1">
    <citation type="journal article" date="2018" name="Mol. Genet. Genomics">
        <title>The red deer Cervus elaphus genome CerEla1.0: sequencing, annotating, genes, and chromosomes.</title>
        <authorList>
            <person name="Bana N.A."/>
            <person name="Nyiri A."/>
            <person name="Nagy J."/>
            <person name="Frank K."/>
            <person name="Nagy T."/>
            <person name="Steger V."/>
            <person name="Schiller M."/>
            <person name="Lakatos P."/>
            <person name="Sugar L."/>
            <person name="Horn P."/>
            <person name="Barta E."/>
            <person name="Orosz L."/>
        </authorList>
    </citation>
    <scope>NUCLEOTIDE SEQUENCE [LARGE SCALE GENOMIC DNA]</scope>
    <source>
        <strain evidence="2">Hungarian</strain>
    </source>
</reference>